<proteinExistence type="predicted"/>
<comment type="caution">
    <text evidence="1">The sequence shown here is derived from an EMBL/GenBank/DDBJ whole genome shotgun (WGS) entry which is preliminary data.</text>
</comment>
<dbReference type="AlphaFoldDB" id="A0A815PWI0"/>
<organism evidence="1 2">
    <name type="scientific">Rotaria sordida</name>
    <dbReference type="NCBI Taxonomy" id="392033"/>
    <lineage>
        <taxon>Eukaryota</taxon>
        <taxon>Metazoa</taxon>
        <taxon>Spiralia</taxon>
        <taxon>Gnathifera</taxon>
        <taxon>Rotifera</taxon>
        <taxon>Eurotatoria</taxon>
        <taxon>Bdelloidea</taxon>
        <taxon>Philodinida</taxon>
        <taxon>Philodinidae</taxon>
        <taxon>Rotaria</taxon>
    </lineage>
</organism>
<dbReference type="Proteomes" id="UP000663889">
    <property type="component" value="Unassembled WGS sequence"/>
</dbReference>
<name>A0A815PWI0_9BILA</name>
<dbReference type="EMBL" id="CAJNOU010004764">
    <property type="protein sequence ID" value="CAF1454256.1"/>
    <property type="molecule type" value="Genomic_DNA"/>
</dbReference>
<protein>
    <submittedName>
        <fullName evidence="1">Uncharacterized protein</fullName>
    </submittedName>
</protein>
<evidence type="ECO:0000313" key="2">
    <source>
        <dbReference type="Proteomes" id="UP000663889"/>
    </source>
</evidence>
<accession>A0A815PWI0</accession>
<reference evidence="1" key="1">
    <citation type="submission" date="2021-02" db="EMBL/GenBank/DDBJ databases">
        <authorList>
            <person name="Nowell W R."/>
        </authorList>
    </citation>
    <scope>NUCLEOTIDE SEQUENCE</scope>
</reference>
<gene>
    <name evidence="1" type="ORF">SEV965_LOCUS33846</name>
</gene>
<sequence>MVDVLYSLVNVNERFDQLILDHLYICHLNMTTMTIRSVFDRIYSIDDQVLSRICEQILPRIHHQVNQLTVESHSMDRLLTVNYSQLYSLSLVDFQEKILLQYLKVFDRIYSIDDQVLARICERILPRIHHQVNQLTVEPRSMDRLLTVNYSQLYSLSLVDFQEKILLQYLKGNSILCNLLSEQITHLYIDMEVKTVEPPLSKTLSKIFVLILSLCKRLISLNFCSSCRYRLMAIHIFKPSTTNCISSTLTTLNFNMDNFADCLYLLDGRLNCLSTLIIRVLKISPVISNIKNTKKLPELKSFSLTSSDLTMAYDNLIIPLLHRMINLEELKLLLSVIRFDSTYIDGIQLQDEVLIYIPRLNKLTFSIVTLLFNNNIKIDLRSNEEIQRSFIGRVYGQIGSDVQTLIMKNEGICHVYSLPYQFEDFYHLNNSFQGGIFNKVQCLLMTDQTYPFEHYFFQVISQDFPFLKELYIFNYQPQKDKQHSSTWIRFPYLLLLNLVMAHMDYVEEFLFDKNIHLPRLLNLSIKYESLAIVTNNFTNDAARITCSKLKCLDISEPFVRPENFHQYFPLL</sequence>
<evidence type="ECO:0000313" key="1">
    <source>
        <dbReference type="EMBL" id="CAF1454256.1"/>
    </source>
</evidence>